<gene>
    <name evidence="2" type="ORF">GCM10009681_00200</name>
</gene>
<evidence type="ECO:0000313" key="3">
    <source>
        <dbReference type="Proteomes" id="UP001500655"/>
    </source>
</evidence>
<feature type="transmembrane region" description="Helical" evidence="1">
    <location>
        <begin position="43"/>
        <end position="66"/>
    </location>
</feature>
<sequence>MTSADGPGAEERAELARLRAEISALRADVRTGHQGRWGRRGRWLGACALLLLAAVLGGVSLLAGYVRGQVLDTDTYVETVTPVLAEPAVQDAVARRLTDEIMRRADVAGLARTVADRLVDEGVPPAVTTLVDPVVAGLNSFLYDRIRPLLATEQAQAVWQQVNTLAHQAVVTVLTGREGTYLTSAGDSVTLNLGAVLSFVKQKLVEQGLTFVARIPDVSIPFTVVQSDALPDLRTYTRVLDVAATWLPWVVLALALGGVLAAPNRRRGIITGAVMLGVVAALLLFAIAVARAYYQDNLPADVSEPAALAVFDAFLRFLVAALQAVLVALGLIVVIGLLWGPSPPAVFARRWADRGLDALGAQLARTGRWAVAAGRAIGPARRVIYVLVCLLAVVGYVAVARPSMATVWWLLAGVALVALVVEVFARAATVPPPVRKAEPGVVAG</sequence>
<evidence type="ECO:0008006" key="4">
    <source>
        <dbReference type="Google" id="ProtNLM"/>
    </source>
</evidence>
<proteinExistence type="predicted"/>
<feature type="transmembrane region" description="Helical" evidence="1">
    <location>
        <begin position="269"/>
        <end position="294"/>
    </location>
</feature>
<dbReference type="RefSeq" id="WP_344075352.1">
    <property type="nucleotide sequence ID" value="NZ_BAAALS010000001.1"/>
</dbReference>
<keyword evidence="1" id="KW-1133">Transmembrane helix</keyword>
<dbReference type="Proteomes" id="UP001500655">
    <property type="component" value="Unassembled WGS sequence"/>
</dbReference>
<accession>A0ABN2JNX6</accession>
<evidence type="ECO:0000313" key="2">
    <source>
        <dbReference type="EMBL" id="GAA1734036.1"/>
    </source>
</evidence>
<dbReference type="EMBL" id="BAAALS010000001">
    <property type="protein sequence ID" value="GAA1734036.1"/>
    <property type="molecule type" value="Genomic_DNA"/>
</dbReference>
<keyword evidence="1" id="KW-0812">Transmembrane</keyword>
<protein>
    <recommendedName>
        <fullName evidence="4">Integral membrane protein</fullName>
    </recommendedName>
</protein>
<organism evidence="2 3">
    <name type="scientific">Luedemannella helvata</name>
    <dbReference type="NCBI Taxonomy" id="349315"/>
    <lineage>
        <taxon>Bacteria</taxon>
        <taxon>Bacillati</taxon>
        <taxon>Actinomycetota</taxon>
        <taxon>Actinomycetes</taxon>
        <taxon>Micromonosporales</taxon>
        <taxon>Micromonosporaceae</taxon>
        <taxon>Luedemannella</taxon>
    </lineage>
</organism>
<name>A0ABN2JNX6_9ACTN</name>
<keyword evidence="3" id="KW-1185">Reference proteome</keyword>
<evidence type="ECO:0000256" key="1">
    <source>
        <dbReference type="SAM" id="Phobius"/>
    </source>
</evidence>
<keyword evidence="1" id="KW-0472">Membrane</keyword>
<comment type="caution">
    <text evidence="2">The sequence shown here is derived from an EMBL/GenBank/DDBJ whole genome shotgun (WGS) entry which is preliminary data.</text>
</comment>
<reference evidence="2 3" key="1">
    <citation type="journal article" date="2019" name="Int. J. Syst. Evol. Microbiol.">
        <title>The Global Catalogue of Microorganisms (GCM) 10K type strain sequencing project: providing services to taxonomists for standard genome sequencing and annotation.</title>
        <authorList>
            <consortium name="The Broad Institute Genomics Platform"/>
            <consortium name="The Broad Institute Genome Sequencing Center for Infectious Disease"/>
            <person name="Wu L."/>
            <person name="Ma J."/>
        </authorList>
    </citation>
    <scope>NUCLEOTIDE SEQUENCE [LARGE SCALE GENOMIC DNA]</scope>
    <source>
        <strain evidence="2 3">JCM 13249</strain>
    </source>
</reference>
<feature type="transmembrane region" description="Helical" evidence="1">
    <location>
        <begin position="243"/>
        <end position="262"/>
    </location>
</feature>
<feature type="transmembrane region" description="Helical" evidence="1">
    <location>
        <begin position="314"/>
        <end position="340"/>
    </location>
</feature>
<feature type="transmembrane region" description="Helical" evidence="1">
    <location>
        <begin position="383"/>
        <end position="400"/>
    </location>
</feature>
<feature type="transmembrane region" description="Helical" evidence="1">
    <location>
        <begin position="406"/>
        <end position="425"/>
    </location>
</feature>